<feature type="region of interest" description="Disordered" evidence="1">
    <location>
        <begin position="139"/>
        <end position="308"/>
    </location>
</feature>
<evidence type="ECO:0000313" key="2">
    <source>
        <dbReference type="EMBL" id="GBE85865.1"/>
    </source>
</evidence>
<feature type="region of interest" description="Disordered" evidence="1">
    <location>
        <begin position="323"/>
        <end position="372"/>
    </location>
</feature>
<dbReference type="RefSeq" id="XP_027616778.1">
    <property type="nucleotide sequence ID" value="XM_027760977.1"/>
</dbReference>
<evidence type="ECO:0000256" key="1">
    <source>
        <dbReference type="SAM" id="MobiDB-lite"/>
    </source>
</evidence>
<reference evidence="2 3" key="1">
    <citation type="journal article" date="2018" name="Sci. Rep.">
        <title>Genome sequence of the cauliflower mushroom Sparassis crispa (Hanabiratake) and its association with beneficial usage.</title>
        <authorList>
            <person name="Kiyama R."/>
            <person name="Furutani Y."/>
            <person name="Kawaguchi K."/>
            <person name="Nakanishi T."/>
        </authorList>
    </citation>
    <scope>NUCLEOTIDE SEQUENCE [LARGE SCALE GENOMIC DNA]</scope>
</reference>
<feature type="compositionally biased region" description="Pro residues" evidence="1">
    <location>
        <begin position="409"/>
        <end position="418"/>
    </location>
</feature>
<feature type="region of interest" description="Disordered" evidence="1">
    <location>
        <begin position="544"/>
        <end position="800"/>
    </location>
</feature>
<feature type="compositionally biased region" description="Basic and acidic residues" evidence="1">
    <location>
        <begin position="723"/>
        <end position="742"/>
    </location>
</feature>
<gene>
    <name evidence="2" type="ORF">SCP_0803870</name>
</gene>
<dbReference type="InParanoid" id="A0A401GUF4"/>
<accession>A0A401GUF4</accession>
<feature type="compositionally biased region" description="Acidic residues" evidence="1">
    <location>
        <begin position="743"/>
        <end position="763"/>
    </location>
</feature>
<dbReference type="Proteomes" id="UP000287166">
    <property type="component" value="Unassembled WGS sequence"/>
</dbReference>
<feature type="region of interest" description="Disordered" evidence="1">
    <location>
        <begin position="819"/>
        <end position="841"/>
    </location>
</feature>
<protein>
    <submittedName>
        <fullName evidence="2">Uncharacterized protein</fullName>
    </submittedName>
</protein>
<feature type="region of interest" description="Disordered" evidence="1">
    <location>
        <begin position="469"/>
        <end position="504"/>
    </location>
</feature>
<feature type="compositionally biased region" description="Basic and acidic residues" evidence="1">
    <location>
        <begin position="216"/>
        <end position="233"/>
    </location>
</feature>
<proteinExistence type="predicted"/>
<dbReference type="EMBL" id="BFAD01000008">
    <property type="protein sequence ID" value="GBE85865.1"/>
    <property type="molecule type" value="Genomic_DNA"/>
</dbReference>
<feature type="compositionally biased region" description="Low complexity" evidence="1">
    <location>
        <begin position="234"/>
        <end position="245"/>
    </location>
</feature>
<sequence>MASTPIPRQREIVDNRESVLRTSILESALELGVGTSRTVTHWIFNPVEEVDEDAESDAISPSLTYASTATSEEALPSNFLTSWNQPGAGISASRPFYGKVPGGPGPSPLNIQRDGLHSDAVSLESQQRFIQFDLSATPEPRVLSPMPVAPKQNKLRKWRAPGNESDGGYLSDSGKGKKDKKSKKKDKKNGNATEYESDGGYLSDIISRRKTSKTPRAKDAESPATDHEIDRGSTLKVSASSSQSKKSQRPRKTSLLSPTTGDESDGGYLSEASVKKRGFFRLNTRSPRKKRDLVDSPEELIPPVPALPPMQLPIAERFLRSETPNSMDAVRSRTVTPVPSQFSLSDRGSSETWTSAERDKAPSTIGSISSHDGLIRAFRDAESVRHPSIDTLSTFNQLGASTHALPKGPSRPRPPPASPTRFPDVPTIALPKAKGSRPTISAPNTSTLITKHVPAPLVLTPSSASSASIRSQAAQHFPISPDPDYVIVTPPGSSTPTALNPRPSSSLVIPSSDYILPSPSATVAAVPPSPTAAQYVLRPHVQAYYELPPPTPPPRGPLPDVPSDVSSRAERLSSRTPSVDSLPMRPPSRLGAKATTAIPPLSRALSPSITMRPSTAPAAHSHSEPTSIPTLAQLNANGSVPLSSQPASRIQRGRESPFPTIPIHSHEDVAGLARKTSTLAPPGAGRIPRYPHGSGPVSADNIYFGKQRDAQWQPRSASALDRPSSRLRQDVDIHRDEPPKPDIDDEMYLDMEDDQSLYEDADSDDRSLYADEERSEAGDRSSMWSVSEGRQSFMDTEKSAKARERFVKRVEAMYGESGVDYDAIPPVPHLSPAVKSGLAGM</sequence>
<feature type="compositionally biased region" description="Polar residues" evidence="1">
    <location>
        <begin position="333"/>
        <end position="355"/>
    </location>
</feature>
<name>A0A401GUF4_9APHY</name>
<feature type="compositionally biased region" description="Basic and acidic residues" evidence="1">
    <location>
        <begin position="764"/>
        <end position="779"/>
    </location>
</feature>
<feature type="compositionally biased region" description="Polar residues" evidence="1">
    <location>
        <begin position="491"/>
        <end position="504"/>
    </location>
</feature>
<dbReference type="GeneID" id="38782782"/>
<keyword evidence="3" id="KW-1185">Reference proteome</keyword>
<organism evidence="2 3">
    <name type="scientific">Sparassis crispa</name>
    <dbReference type="NCBI Taxonomy" id="139825"/>
    <lineage>
        <taxon>Eukaryota</taxon>
        <taxon>Fungi</taxon>
        <taxon>Dikarya</taxon>
        <taxon>Basidiomycota</taxon>
        <taxon>Agaricomycotina</taxon>
        <taxon>Agaricomycetes</taxon>
        <taxon>Polyporales</taxon>
        <taxon>Sparassidaceae</taxon>
        <taxon>Sparassis</taxon>
    </lineage>
</organism>
<feature type="compositionally biased region" description="Basic residues" evidence="1">
    <location>
        <begin position="177"/>
        <end position="187"/>
    </location>
</feature>
<dbReference type="OrthoDB" id="2690066at2759"/>
<feature type="region of interest" description="Disordered" evidence="1">
    <location>
        <begin position="396"/>
        <end position="447"/>
    </location>
</feature>
<feature type="compositionally biased region" description="Polar residues" evidence="1">
    <location>
        <begin position="782"/>
        <end position="794"/>
    </location>
</feature>
<feature type="compositionally biased region" description="Polar residues" evidence="1">
    <location>
        <begin position="438"/>
        <end position="447"/>
    </location>
</feature>
<dbReference type="AlphaFoldDB" id="A0A401GUF4"/>
<feature type="compositionally biased region" description="Pro residues" evidence="1">
    <location>
        <begin position="547"/>
        <end position="560"/>
    </location>
</feature>
<comment type="caution">
    <text evidence="2">The sequence shown here is derived from an EMBL/GenBank/DDBJ whole genome shotgun (WGS) entry which is preliminary data.</text>
</comment>
<evidence type="ECO:0000313" key="3">
    <source>
        <dbReference type="Proteomes" id="UP000287166"/>
    </source>
</evidence>
<feature type="compositionally biased region" description="Polar residues" evidence="1">
    <location>
        <begin position="624"/>
        <end position="648"/>
    </location>
</feature>
<dbReference type="STRING" id="139825.A0A401GUF4"/>